<protein>
    <submittedName>
        <fullName evidence="2">Uncharacterized protein B23L4.090</fullName>
    </submittedName>
</protein>
<accession>Q6MVI7</accession>
<evidence type="ECO:0000256" key="1">
    <source>
        <dbReference type="SAM" id="MobiDB-lite"/>
    </source>
</evidence>
<dbReference type="eggNOG" id="ENOG502T5YW">
    <property type="taxonomic scope" value="Eukaryota"/>
</dbReference>
<evidence type="ECO:0000313" key="2">
    <source>
        <dbReference type="EMBL" id="CAE76311.1"/>
    </source>
</evidence>
<dbReference type="OrthoDB" id="4576988at2759"/>
<dbReference type="HOGENOM" id="CLU_608443_0_0_1"/>
<feature type="compositionally biased region" description="Basic and acidic residues" evidence="1">
    <location>
        <begin position="246"/>
        <end position="293"/>
    </location>
</feature>
<sequence length="450" mass="50357">MLVPLMFMPDLEEGTSKTPESRSKTRLKPQLHTQKNHNCYNGTRTLPIAIRIRCQDNSTPDPDSQPQCEDKPKSESKNHKDDESPLYEITLYYPHNRACTIYRSREDFWLLRTGLLSCSSSTAPQPLATIPPGNKEESEGDTEDVAKWDAMLREALKRFKKSGHGRHSVEWFLRRRLGDCERMASGKGTGLPTGTTRRVRIKKPINMDDIKTTDEKAGPQGYLVDFMAKLDEKVAVRDGVCLHEEDTEKEDDVISRESGTDDEREIVKDESVKDEGKRCGERKEADRERDKVNDNPTDIPTAEETKERQSNGTEVMIGLDTISMSHSKPLPNLSKLEGQSIAARRKSRQMTENTGPLYQNTVPTTEGTLQRNMDDVETSTLDSDLALGVDTSDDSSSDGTTVLTPTSSSADEMSPGDPAPNEAHMYKFMHSPRASDSDWGPENSQSLSTE</sequence>
<dbReference type="OMA" id="YEITLYY"/>
<gene>
    <name evidence="2" type="primary">B23L4.090</name>
</gene>
<feature type="region of interest" description="Disordered" evidence="1">
    <location>
        <begin position="55"/>
        <end position="82"/>
    </location>
</feature>
<feature type="compositionally biased region" description="Polar residues" evidence="1">
    <location>
        <begin position="55"/>
        <end position="67"/>
    </location>
</feature>
<reference evidence="2" key="2">
    <citation type="submission" date="2003-11" db="EMBL/GenBank/DDBJ databases">
        <authorList>
            <person name="German Neurospora genome project"/>
        </authorList>
    </citation>
    <scope>NUCLEOTIDE SEQUENCE</scope>
</reference>
<feature type="compositionally biased region" description="Polar residues" evidence="1">
    <location>
        <begin position="350"/>
        <end position="371"/>
    </location>
</feature>
<dbReference type="VEuPathDB" id="FungiDB:NCU09260"/>
<dbReference type="AlphaFoldDB" id="Q6MVI7"/>
<organism evidence="2">
    <name type="scientific">Neurospora crassa</name>
    <dbReference type="NCBI Taxonomy" id="5141"/>
    <lineage>
        <taxon>Eukaryota</taxon>
        <taxon>Fungi</taxon>
        <taxon>Dikarya</taxon>
        <taxon>Ascomycota</taxon>
        <taxon>Pezizomycotina</taxon>
        <taxon>Sordariomycetes</taxon>
        <taxon>Sordariomycetidae</taxon>
        <taxon>Sordariales</taxon>
        <taxon>Sordariaceae</taxon>
        <taxon>Neurospora</taxon>
    </lineage>
</organism>
<reference evidence="2" key="1">
    <citation type="submission" date="2003-11" db="EMBL/GenBank/DDBJ databases">
        <authorList>
            <person name="Schulte U."/>
            <person name="Aign V."/>
            <person name="Hoheisel J."/>
            <person name="Brandt P."/>
            <person name="Fartmann B."/>
            <person name="Holland R."/>
            <person name="Nyakatura G."/>
            <person name="Mewes H.W."/>
            <person name="Mannhaupt G."/>
        </authorList>
    </citation>
    <scope>NUCLEOTIDE SEQUENCE</scope>
</reference>
<feature type="region of interest" description="Disordered" evidence="1">
    <location>
        <begin position="1"/>
        <end position="40"/>
    </location>
</feature>
<feature type="compositionally biased region" description="Polar residues" evidence="1">
    <location>
        <begin position="31"/>
        <end position="40"/>
    </location>
</feature>
<feature type="region of interest" description="Disordered" evidence="1">
    <location>
        <begin position="246"/>
        <end position="450"/>
    </location>
</feature>
<name>Q6MVI7_NEUCS</name>
<dbReference type="EMBL" id="BX842628">
    <property type="protein sequence ID" value="CAE76311.1"/>
    <property type="molecule type" value="Genomic_DNA"/>
</dbReference>
<feature type="compositionally biased region" description="Basic and acidic residues" evidence="1">
    <location>
        <begin position="68"/>
        <end position="82"/>
    </location>
</feature>
<proteinExistence type="predicted"/>